<comment type="caution">
    <text evidence="8">The sequence shown here is derived from an EMBL/GenBank/DDBJ whole genome shotgun (WGS) entry which is preliminary data.</text>
</comment>
<evidence type="ECO:0000256" key="4">
    <source>
        <dbReference type="ARBA" id="ARBA00022989"/>
    </source>
</evidence>
<keyword evidence="3 7" id="KW-0812">Transmembrane</keyword>
<dbReference type="Pfam" id="PF00335">
    <property type="entry name" value="Tetraspanin"/>
    <property type="match status" value="1"/>
</dbReference>
<gene>
    <name evidence="8" type="ORF">C0Q70_20076</name>
</gene>
<evidence type="ECO:0000256" key="5">
    <source>
        <dbReference type="ARBA" id="ARBA00023136"/>
    </source>
</evidence>
<evidence type="ECO:0000256" key="2">
    <source>
        <dbReference type="ARBA" id="ARBA00006840"/>
    </source>
</evidence>
<dbReference type="SUPFAM" id="SSF48652">
    <property type="entry name" value="Tetraspanin"/>
    <property type="match status" value="1"/>
</dbReference>
<feature type="transmembrane region" description="Helical" evidence="7">
    <location>
        <begin position="12"/>
        <end position="34"/>
    </location>
</feature>
<comment type="subcellular location">
    <subcellularLocation>
        <location evidence="1 7">Membrane</location>
        <topology evidence="1 7">Multi-pass membrane protein</topology>
    </subcellularLocation>
</comment>
<evidence type="ECO:0000256" key="3">
    <source>
        <dbReference type="ARBA" id="ARBA00022692"/>
    </source>
</evidence>
<evidence type="ECO:0000256" key="7">
    <source>
        <dbReference type="RuleBase" id="RU361218"/>
    </source>
</evidence>
<dbReference type="Gene3D" id="1.10.1450.10">
    <property type="entry name" value="Tetraspanin"/>
    <property type="match status" value="1"/>
</dbReference>
<dbReference type="GO" id="GO:0005886">
    <property type="term" value="C:plasma membrane"/>
    <property type="evidence" value="ECO:0007669"/>
    <property type="project" value="TreeGrafter"/>
</dbReference>
<dbReference type="PANTHER" id="PTHR19282:SF544">
    <property type="entry name" value="TETRASPANIN"/>
    <property type="match status" value="1"/>
</dbReference>
<proteinExistence type="inferred from homology"/>
<evidence type="ECO:0000256" key="6">
    <source>
        <dbReference type="PIRSR" id="PIRSR002419-1"/>
    </source>
</evidence>
<dbReference type="PANTHER" id="PTHR19282">
    <property type="entry name" value="TETRASPANIN"/>
    <property type="match status" value="1"/>
</dbReference>
<dbReference type="PRINTS" id="PR00259">
    <property type="entry name" value="TMFOUR"/>
</dbReference>
<keyword evidence="5 7" id="KW-0472">Membrane</keyword>
<feature type="transmembrane region" description="Helical" evidence="7">
    <location>
        <begin position="204"/>
        <end position="230"/>
    </location>
</feature>
<dbReference type="AlphaFoldDB" id="A0A2T7NEJ4"/>
<dbReference type="PIRSF" id="PIRSF002419">
    <property type="entry name" value="Tetraspanin"/>
    <property type="match status" value="1"/>
</dbReference>
<dbReference type="InterPro" id="IPR008952">
    <property type="entry name" value="Tetraspanin_EC2_sf"/>
</dbReference>
<sequence>MGACTTTTKIFLMIISFVFWGAAVALCFISAWVFKTYNDFGHLTESTLILLPASIVLGIGIFMFIVGLLGFIAVCKEHKLLLSIFFCLILVIFLGEVVAGSLGYVYRKDVEKTVSDGLTDALKNYNDTNKAGQIDYLQKELHCCGVHNASDWTMYPFSKMAVPTSCCNLTQVYNTTTCNTQIGSKDIYNEGCLDVLEHKFIVNLIYIASTTISFAVIQILGLISACILICRTHEVKYDRLENAQRNGLRV</sequence>
<evidence type="ECO:0000313" key="9">
    <source>
        <dbReference type="Proteomes" id="UP000245119"/>
    </source>
</evidence>
<dbReference type="OrthoDB" id="9993879at2759"/>
<feature type="transmembrane region" description="Helical" evidence="7">
    <location>
        <begin position="80"/>
        <end position="106"/>
    </location>
</feature>
<protein>
    <recommendedName>
        <fullName evidence="7">Tetraspanin</fullName>
    </recommendedName>
</protein>
<name>A0A2T7NEJ4_POMCA</name>
<dbReference type="OMA" id="ACKENKC"/>
<feature type="disulfide bond" evidence="6">
    <location>
        <begin position="144"/>
        <end position="167"/>
    </location>
</feature>
<feature type="disulfide bond" evidence="6">
    <location>
        <begin position="143"/>
        <end position="178"/>
    </location>
</feature>
<feature type="transmembrane region" description="Helical" evidence="7">
    <location>
        <begin position="49"/>
        <end position="73"/>
    </location>
</feature>
<dbReference type="InterPro" id="IPR018499">
    <property type="entry name" value="Tetraspanin/Peripherin"/>
</dbReference>
<dbReference type="EMBL" id="PZQS01000013">
    <property type="protein sequence ID" value="PVD19586.1"/>
    <property type="molecule type" value="Genomic_DNA"/>
</dbReference>
<keyword evidence="4 7" id="KW-1133">Transmembrane helix</keyword>
<evidence type="ECO:0000313" key="8">
    <source>
        <dbReference type="EMBL" id="PVD19586.1"/>
    </source>
</evidence>
<accession>A0A2T7NEJ4</accession>
<reference evidence="8 9" key="1">
    <citation type="submission" date="2018-04" db="EMBL/GenBank/DDBJ databases">
        <title>The genome of golden apple snail Pomacea canaliculata provides insight into stress tolerance and invasive adaptation.</title>
        <authorList>
            <person name="Liu C."/>
            <person name="Liu B."/>
            <person name="Ren Y."/>
            <person name="Zhang Y."/>
            <person name="Wang H."/>
            <person name="Li S."/>
            <person name="Jiang F."/>
            <person name="Yin L."/>
            <person name="Zhang G."/>
            <person name="Qian W."/>
            <person name="Fan W."/>
        </authorList>
    </citation>
    <scope>NUCLEOTIDE SEQUENCE [LARGE SCALE GENOMIC DNA]</scope>
    <source>
        <strain evidence="8">SZHN2017</strain>
        <tissue evidence="8">Muscle</tissue>
    </source>
</reference>
<evidence type="ECO:0000256" key="1">
    <source>
        <dbReference type="ARBA" id="ARBA00004141"/>
    </source>
</evidence>
<keyword evidence="6" id="KW-1015">Disulfide bond</keyword>
<dbReference type="InterPro" id="IPR000301">
    <property type="entry name" value="Tetraspanin_animals"/>
</dbReference>
<organism evidence="8 9">
    <name type="scientific">Pomacea canaliculata</name>
    <name type="common">Golden apple snail</name>
    <dbReference type="NCBI Taxonomy" id="400727"/>
    <lineage>
        <taxon>Eukaryota</taxon>
        <taxon>Metazoa</taxon>
        <taxon>Spiralia</taxon>
        <taxon>Lophotrochozoa</taxon>
        <taxon>Mollusca</taxon>
        <taxon>Gastropoda</taxon>
        <taxon>Caenogastropoda</taxon>
        <taxon>Architaenioglossa</taxon>
        <taxon>Ampullarioidea</taxon>
        <taxon>Ampullariidae</taxon>
        <taxon>Pomacea</taxon>
    </lineage>
</organism>
<keyword evidence="9" id="KW-1185">Reference proteome</keyword>
<comment type="similarity">
    <text evidence="2 7">Belongs to the tetraspanin (TM4SF) family.</text>
</comment>
<dbReference type="Proteomes" id="UP000245119">
    <property type="component" value="Linkage Group LG13"/>
</dbReference>
<dbReference type="STRING" id="400727.A0A2T7NEJ4"/>